<dbReference type="InterPro" id="IPR000014">
    <property type="entry name" value="PAS"/>
</dbReference>
<comment type="caution">
    <text evidence="2">The sequence shown here is derived from an EMBL/GenBank/DDBJ whole genome shotgun (WGS) entry which is preliminary data.</text>
</comment>
<dbReference type="SUPFAM" id="SSF55785">
    <property type="entry name" value="PYP-like sensor domain (PAS domain)"/>
    <property type="match status" value="1"/>
</dbReference>
<accession>A0A6L3T1D8</accession>
<dbReference type="SMART" id="SM00091">
    <property type="entry name" value="PAS"/>
    <property type="match status" value="1"/>
</dbReference>
<dbReference type="InterPro" id="IPR035965">
    <property type="entry name" value="PAS-like_dom_sf"/>
</dbReference>
<sequence>MRVEIIGGIVARSLPRGRRHREVWRQAVISEWNLRSGIAYAVTDLEGRFVQADTRYAEILGYPVEELLIKRVADVTHPDDWQANARLLEELARTGQPFSLRKRYVRRSGRAVWVEVRASMLCSRDAGGSLIAVCRPLPELNEPNRNAIQGSFKAGMLPEADRHVLVRSFDRIAESRALLDRTERWLR</sequence>
<proteinExistence type="predicted"/>
<dbReference type="CDD" id="cd00130">
    <property type="entry name" value="PAS"/>
    <property type="match status" value="1"/>
</dbReference>
<evidence type="ECO:0000259" key="1">
    <source>
        <dbReference type="PROSITE" id="PS50112"/>
    </source>
</evidence>
<gene>
    <name evidence="2" type="ORF">F6X53_12705</name>
</gene>
<organism evidence="2 3">
    <name type="scientific">Methylobacterium soli</name>
    <dbReference type="NCBI Taxonomy" id="553447"/>
    <lineage>
        <taxon>Bacteria</taxon>
        <taxon>Pseudomonadati</taxon>
        <taxon>Pseudomonadota</taxon>
        <taxon>Alphaproteobacteria</taxon>
        <taxon>Hyphomicrobiales</taxon>
        <taxon>Methylobacteriaceae</taxon>
        <taxon>Methylobacterium</taxon>
    </lineage>
</organism>
<dbReference type="Pfam" id="PF08447">
    <property type="entry name" value="PAS_3"/>
    <property type="match status" value="1"/>
</dbReference>
<keyword evidence="3" id="KW-1185">Reference proteome</keyword>
<dbReference type="Proteomes" id="UP000474159">
    <property type="component" value="Unassembled WGS sequence"/>
</dbReference>
<name>A0A6L3T1D8_9HYPH</name>
<dbReference type="OrthoDB" id="7275796at2"/>
<dbReference type="PROSITE" id="PS50112">
    <property type="entry name" value="PAS"/>
    <property type="match status" value="1"/>
</dbReference>
<feature type="domain" description="PAS" evidence="1">
    <location>
        <begin position="42"/>
        <end position="95"/>
    </location>
</feature>
<evidence type="ECO:0000313" key="3">
    <source>
        <dbReference type="Proteomes" id="UP000474159"/>
    </source>
</evidence>
<dbReference type="EMBL" id="VZZK01000011">
    <property type="protein sequence ID" value="KAB1078866.1"/>
    <property type="molecule type" value="Genomic_DNA"/>
</dbReference>
<protein>
    <submittedName>
        <fullName evidence="2">PAS domain S-box protein</fullName>
    </submittedName>
</protein>
<evidence type="ECO:0000313" key="2">
    <source>
        <dbReference type="EMBL" id="KAB1078866.1"/>
    </source>
</evidence>
<reference evidence="2 3" key="1">
    <citation type="submission" date="2019-09" db="EMBL/GenBank/DDBJ databases">
        <title>YIM 48816 draft genome.</title>
        <authorList>
            <person name="Jiang L."/>
        </authorList>
    </citation>
    <scope>NUCLEOTIDE SEQUENCE [LARGE SCALE GENOMIC DNA]</scope>
    <source>
        <strain evidence="2 3">YIM 48816</strain>
    </source>
</reference>
<dbReference type="NCBIfam" id="TIGR00229">
    <property type="entry name" value="sensory_box"/>
    <property type="match status" value="1"/>
</dbReference>
<dbReference type="InterPro" id="IPR013655">
    <property type="entry name" value="PAS_fold_3"/>
</dbReference>
<dbReference type="AlphaFoldDB" id="A0A6L3T1D8"/>
<dbReference type="Gene3D" id="3.30.450.20">
    <property type="entry name" value="PAS domain"/>
    <property type="match status" value="1"/>
</dbReference>